<dbReference type="Proteomes" id="UP001549146">
    <property type="component" value="Unassembled WGS sequence"/>
</dbReference>
<evidence type="ECO:0000313" key="2">
    <source>
        <dbReference type="EMBL" id="MET3732632.1"/>
    </source>
</evidence>
<feature type="transmembrane region" description="Helical" evidence="1">
    <location>
        <begin position="79"/>
        <end position="97"/>
    </location>
</feature>
<dbReference type="InterPro" id="IPR009732">
    <property type="entry name" value="DUF1304"/>
</dbReference>
<keyword evidence="1" id="KW-0812">Transmembrane</keyword>
<dbReference type="Pfam" id="PF06993">
    <property type="entry name" value="DUF1304"/>
    <property type="match status" value="1"/>
</dbReference>
<organism evidence="2 3">
    <name type="scientific">Moheibacter stercoris</name>
    <dbReference type="NCBI Taxonomy" id="1628251"/>
    <lineage>
        <taxon>Bacteria</taxon>
        <taxon>Pseudomonadati</taxon>
        <taxon>Bacteroidota</taxon>
        <taxon>Flavobacteriia</taxon>
        <taxon>Flavobacteriales</taxon>
        <taxon>Weeksellaceae</taxon>
        <taxon>Moheibacter</taxon>
    </lineage>
</organism>
<evidence type="ECO:0000256" key="1">
    <source>
        <dbReference type="SAM" id="Phobius"/>
    </source>
</evidence>
<keyword evidence="1" id="KW-0472">Membrane</keyword>
<keyword evidence="1" id="KW-1133">Transmembrane helix</keyword>
<dbReference type="PANTHER" id="PTHR38446:SF1">
    <property type="entry name" value="BLL0914 PROTEIN"/>
    <property type="match status" value="1"/>
</dbReference>
<reference evidence="2 3" key="1">
    <citation type="submission" date="2024-06" db="EMBL/GenBank/DDBJ databases">
        <title>Genomic Encyclopedia of Type Strains, Phase IV (KMG-IV): sequencing the most valuable type-strain genomes for metagenomic binning, comparative biology and taxonomic classification.</title>
        <authorList>
            <person name="Goeker M."/>
        </authorList>
    </citation>
    <scope>NUCLEOTIDE SEQUENCE [LARGE SCALE GENOMIC DNA]</scope>
    <source>
        <strain evidence="2 3">DSM 29388</strain>
    </source>
</reference>
<protein>
    <submittedName>
        <fullName evidence="2">Membrane protein</fullName>
    </submittedName>
</protein>
<gene>
    <name evidence="2" type="ORF">ABID46_002222</name>
</gene>
<keyword evidence="3" id="KW-1185">Reference proteome</keyword>
<dbReference type="RefSeq" id="WP_354510041.1">
    <property type="nucleotide sequence ID" value="NZ_JBEPMO010000016.1"/>
</dbReference>
<evidence type="ECO:0000313" key="3">
    <source>
        <dbReference type="Proteomes" id="UP001549146"/>
    </source>
</evidence>
<name>A0ABV2LYL3_9FLAO</name>
<feature type="transmembrane region" description="Helical" evidence="1">
    <location>
        <begin position="55"/>
        <end position="72"/>
    </location>
</feature>
<feature type="transmembrane region" description="Helical" evidence="1">
    <location>
        <begin position="103"/>
        <end position="120"/>
    </location>
</feature>
<feature type="transmembrane region" description="Helical" evidence="1">
    <location>
        <begin position="7"/>
        <end position="27"/>
    </location>
</feature>
<comment type="caution">
    <text evidence="2">The sequence shown here is derived from an EMBL/GenBank/DDBJ whole genome shotgun (WGS) entry which is preliminary data.</text>
</comment>
<dbReference type="EMBL" id="JBEPMO010000016">
    <property type="protein sequence ID" value="MET3732632.1"/>
    <property type="molecule type" value="Genomic_DNA"/>
</dbReference>
<accession>A0ABV2LYL3</accession>
<proteinExistence type="predicted"/>
<sequence length="129" mass="14583">MDILAKIFIGIVIAIHLYIVYMEMFAWNSLGRKTFGKLIPKEVFPYTKKLANNQGLYNFFLAAGLIWSLLIQDPIWQKNIAIFFLSCVVLAGLYGGITVHKKIFTFQLVPAGVALLIIYINESHVVFGN</sequence>
<dbReference type="PANTHER" id="PTHR38446">
    <property type="entry name" value="BLL0914 PROTEIN"/>
    <property type="match status" value="1"/>
</dbReference>